<dbReference type="Proteomes" id="UP001445335">
    <property type="component" value="Unassembled WGS sequence"/>
</dbReference>
<evidence type="ECO:0000256" key="5">
    <source>
        <dbReference type="ARBA" id="ARBA00023069"/>
    </source>
</evidence>
<reference evidence="8 9" key="1">
    <citation type="journal article" date="2024" name="Nat. Commun.">
        <title>Phylogenomics reveals the evolutionary origins of lichenization in chlorophyte algae.</title>
        <authorList>
            <person name="Puginier C."/>
            <person name="Libourel C."/>
            <person name="Otte J."/>
            <person name="Skaloud P."/>
            <person name="Haon M."/>
            <person name="Grisel S."/>
            <person name="Petersen M."/>
            <person name="Berrin J.G."/>
            <person name="Delaux P.M."/>
            <person name="Dal Grande F."/>
            <person name="Keller J."/>
        </authorList>
    </citation>
    <scope>NUCLEOTIDE SEQUENCE [LARGE SCALE GENOMIC DNA]</scope>
    <source>
        <strain evidence="8 9">SAG 245.80</strain>
    </source>
</reference>
<dbReference type="PANTHER" id="PTHR15722:SF2">
    <property type="entry name" value="INTRAFLAGELLAR TRANSPORT PROTEIN 172 HOMOLOG"/>
    <property type="match status" value="1"/>
</dbReference>
<keyword evidence="2" id="KW-0217">Developmental protein</keyword>
<dbReference type="InterPro" id="IPR001680">
    <property type="entry name" value="WD40_rpt"/>
</dbReference>
<keyword evidence="5" id="KW-0969">Cilium</keyword>
<dbReference type="PANTHER" id="PTHR15722">
    <property type="entry name" value="IFT140/172-RELATED"/>
    <property type="match status" value="1"/>
</dbReference>
<dbReference type="InterPro" id="IPR011044">
    <property type="entry name" value="Quino_amine_DH_bsu"/>
</dbReference>
<dbReference type="InterPro" id="IPR015943">
    <property type="entry name" value="WD40/YVTN_repeat-like_dom_sf"/>
</dbReference>
<dbReference type="Gene3D" id="2.130.10.10">
    <property type="entry name" value="YVTN repeat-like/Quinoprotein amine dehydrogenase"/>
    <property type="match status" value="1"/>
</dbReference>
<accession>A0AAW1Q9Z7</accession>
<dbReference type="GO" id="GO:0042073">
    <property type="term" value="P:intraciliary transport"/>
    <property type="evidence" value="ECO:0007669"/>
    <property type="project" value="TreeGrafter"/>
</dbReference>
<protein>
    <recommendedName>
        <fullName evidence="10">Anaphase-promoting complex subunit 4 WD40 domain-containing protein</fullName>
    </recommendedName>
</protein>
<keyword evidence="4" id="KW-0677">Repeat</keyword>
<dbReference type="AlphaFoldDB" id="A0AAW1Q9Z7"/>
<dbReference type="SUPFAM" id="SSF50969">
    <property type="entry name" value="YVTN repeat-like/Quinoprotein amine dehydrogenase"/>
    <property type="match status" value="1"/>
</dbReference>
<evidence type="ECO:0000313" key="9">
    <source>
        <dbReference type="Proteomes" id="UP001445335"/>
    </source>
</evidence>
<evidence type="ECO:0008006" key="10">
    <source>
        <dbReference type="Google" id="ProtNLM"/>
    </source>
</evidence>
<dbReference type="GO" id="GO:0030992">
    <property type="term" value="C:intraciliary transport particle B"/>
    <property type="evidence" value="ECO:0007669"/>
    <property type="project" value="TreeGrafter"/>
</dbReference>
<evidence type="ECO:0000313" key="8">
    <source>
        <dbReference type="EMBL" id="KAK9818841.1"/>
    </source>
</evidence>
<evidence type="ECO:0000256" key="2">
    <source>
        <dbReference type="ARBA" id="ARBA00022473"/>
    </source>
</evidence>
<dbReference type="GO" id="GO:0036064">
    <property type="term" value="C:ciliary basal body"/>
    <property type="evidence" value="ECO:0007669"/>
    <property type="project" value="TreeGrafter"/>
</dbReference>
<dbReference type="GO" id="GO:0005930">
    <property type="term" value="C:axoneme"/>
    <property type="evidence" value="ECO:0007669"/>
    <property type="project" value="TreeGrafter"/>
</dbReference>
<feature type="repeat" description="WD" evidence="7">
    <location>
        <begin position="19"/>
        <end position="44"/>
    </location>
</feature>
<dbReference type="EMBL" id="JALJOU010000145">
    <property type="protein sequence ID" value="KAK9818841.1"/>
    <property type="molecule type" value="Genomic_DNA"/>
</dbReference>
<evidence type="ECO:0000256" key="7">
    <source>
        <dbReference type="PROSITE-ProRule" id="PRU00221"/>
    </source>
</evidence>
<dbReference type="SMART" id="SM00320">
    <property type="entry name" value="WD40"/>
    <property type="match status" value="2"/>
</dbReference>
<feature type="non-terminal residue" evidence="8">
    <location>
        <position position="420"/>
    </location>
</feature>
<organism evidence="8 9">
    <name type="scientific">Elliptochloris bilobata</name>
    <dbReference type="NCBI Taxonomy" id="381761"/>
    <lineage>
        <taxon>Eukaryota</taxon>
        <taxon>Viridiplantae</taxon>
        <taxon>Chlorophyta</taxon>
        <taxon>core chlorophytes</taxon>
        <taxon>Trebouxiophyceae</taxon>
        <taxon>Trebouxiophyceae incertae sedis</taxon>
        <taxon>Elliptochloris clade</taxon>
        <taxon>Elliptochloris</taxon>
    </lineage>
</organism>
<sequence length="420" mass="43137">MQLSGFNPIFGPAGCLQKISALAWSPDGERLAAASADRVVYLFDSTGARRDKFRTKSADASKSQAYTVRGLAYSPDGCLLAVAQSDASVFVYSLGAAWGDPKAICNHFAAGAAVTCLAWPAGSTAEPAFGCADGQVHGGDLASNTAPAVYAHPAAAAAVSLAARPDGGALVVRGGRFLVAATAGSLLVGDLGDRNEVDSPDPRRLVEVPWHGDGGCRDCYNLNHPQACMAHANGELVLVDCQRLAYLAAARTLHVLDLAAAALVAVIEHCSRVDWLELNEAGTHLLFRDRRRRLHAHLPAEVPAVEALRIRAAGEAASGAAGQSAVLTGQMLGCGGEIGMGGDVPAALEALAGRRDWSRLHSAAAHAGPVAAAKYAVRHAGLLARDGDAAGAAAMLAAGALLRYLAILPADKAFYQAGMA</sequence>
<name>A0AAW1Q9Z7_9CHLO</name>
<gene>
    <name evidence="8" type="ORF">WJX81_002834</name>
</gene>
<comment type="caution">
    <text evidence="8">The sequence shown here is derived from an EMBL/GenBank/DDBJ whole genome shotgun (WGS) entry which is preliminary data.</text>
</comment>
<dbReference type="Pfam" id="PF00400">
    <property type="entry name" value="WD40"/>
    <property type="match status" value="2"/>
</dbReference>
<evidence type="ECO:0000256" key="3">
    <source>
        <dbReference type="ARBA" id="ARBA00022574"/>
    </source>
</evidence>
<keyword evidence="3 7" id="KW-0853">WD repeat</keyword>
<evidence type="ECO:0000256" key="1">
    <source>
        <dbReference type="ARBA" id="ARBA00004138"/>
    </source>
</evidence>
<comment type="subcellular location">
    <subcellularLocation>
        <location evidence="1">Cell projection</location>
        <location evidence="1">Cilium</location>
    </subcellularLocation>
</comment>
<keyword evidence="9" id="KW-1185">Reference proteome</keyword>
<keyword evidence="6" id="KW-0966">Cell projection</keyword>
<dbReference type="PROSITE" id="PS50082">
    <property type="entry name" value="WD_REPEATS_2"/>
    <property type="match status" value="1"/>
</dbReference>
<proteinExistence type="predicted"/>
<evidence type="ECO:0000256" key="4">
    <source>
        <dbReference type="ARBA" id="ARBA00022737"/>
    </source>
</evidence>
<evidence type="ECO:0000256" key="6">
    <source>
        <dbReference type="ARBA" id="ARBA00023273"/>
    </source>
</evidence>